<gene>
    <name evidence="1" type="ORF">QFC19_002993</name>
</gene>
<sequence length="708" mass="76219">MGNSALPRGIIITPSSPIKPATQRDGSEYYHSPNTRSPGIYALHDLRQDHKDASSNILLNPVDDNSNTYNLGKGQPTKPHRPFFSSITALESPSQSYTPSGFLTPEPLLSAGPPTFRSASLPIEAQQNSTQVSTSPQARSSSSAAGQISPRFLSADDTWSDRDHRVPTLNRKAIRKTRSFSEMLSRNRRIRSENGVDTGQQPIITWKSERKTRVVETPDTVTPPSTSQTSSPKKKSSNILKTAVDFFQFRKSRSRASSDAGRDMPLAIPSRDSNALDTVLDGREATAAINSGLILSMSSAPVPLDTSRSTALMNVDGMTALPRGTWWADKGSSEFPVREASYVAVRTTPKASPEYLDPEGGTKGSFTTSGDFYGTTNHYQHMENGPATVVDSPSPVSQSRVHSPVDDSLKSSMLSLPRAKVMSLTDAPFKRPHMSPRAQSANSTSQSSNTSPASDAYPGSWHGNRPRSEASVSRSTTIRAVRPSHSQRSPDVYAKCLSSSLSTSRQSSVDGLALESSEPMSILRSSVPIHLPTTPDVGSPSVSFAGGTPRMSISSSTSRAESPTSSGRPRGYTSVSQDNFHNALSPPVANSKSARPRSSTLFSTTPGWLATGTLNSPEKKRSSVMRRLSAGLTGNVDENKRTPFPTSTQDLSPQTPDYFGTGDPVPPPTVDPLRELPDRQPETSTEEWMAQISQMIPRSSLASVLASK</sequence>
<comment type="caution">
    <text evidence="1">The sequence shown here is derived from an EMBL/GenBank/DDBJ whole genome shotgun (WGS) entry which is preliminary data.</text>
</comment>
<keyword evidence="2" id="KW-1185">Reference proteome</keyword>
<protein>
    <submittedName>
        <fullName evidence="1">Uncharacterized protein</fullName>
    </submittedName>
</protein>
<evidence type="ECO:0000313" key="1">
    <source>
        <dbReference type="EMBL" id="KAJ9106864.1"/>
    </source>
</evidence>
<reference evidence="1" key="1">
    <citation type="submission" date="2023-04" db="EMBL/GenBank/DDBJ databases">
        <title>Draft Genome sequencing of Naganishia species isolated from polar environments using Oxford Nanopore Technology.</title>
        <authorList>
            <person name="Leo P."/>
            <person name="Venkateswaran K."/>
        </authorList>
    </citation>
    <scope>NUCLEOTIDE SEQUENCE</scope>
    <source>
        <strain evidence="1">MNA-CCFEE 5261</strain>
    </source>
</reference>
<dbReference type="Proteomes" id="UP001241377">
    <property type="component" value="Unassembled WGS sequence"/>
</dbReference>
<proteinExistence type="predicted"/>
<dbReference type="EMBL" id="JASBWR010000027">
    <property type="protein sequence ID" value="KAJ9106864.1"/>
    <property type="molecule type" value="Genomic_DNA"/>
</dbReference>
<accession>A0ACC2W6T9</accession>
<evidence type="ECO:0000313" key="2">
    <source>
        <dbReference type="Proteomes" id="UP001241377"/>
    </source>
</evidence>
<name>A0ACC2W6T9_9TREE</name>
<organism evidence="1 2">
    <name type="scientific">Naganishia cerealis</name>
    <dbReference type="NCBI Taxonomy" id="610337"/>
    <lineage>
        <taxon>Eukaryota</taxon>
        <taxon>Fungi</taxon>
        <taxon>Dikarya</taxon>
        <taxon>Basidiomycota</taxon>
        <taxon>Agaricomycotina</taxon>
        <taxon>Tremellomycetes</taxon>
        <taxon>Filobasidiales</taxon>
        <taxon>Filobasidiaceae</taxon>
        <taxon>Naganishia</taxon>
    </lineage>
</organism>